<evidence type="ECO:0000313" key="1">
    <source>
        <dbReference type="EMBL" id="CAK5091094.1"/>
    </source>
</evidence>
<reference evidence="1" key="1">
    <citation type="submission" date="2023-11" db="EMBL/GenBank/DDBJ databases">
        <authorList>
            <person name="Poullet M."/>
        </authorList>
    </citation>
    <scope>NUCLEOTIDE SEQUENCE</scope>
    <source>
        <strain evidence="1">E1834</strain>
    </source>
</reference>
<accession>A0ACB1AJX3</accession>
<keyword evidence="2" id="KW-1185">Reference proteome</keyword>
<evidence type="ECO:0000313" key="2">
    <source>
        <dbReference type="Proteomes" id="UP001497535"/>
    </source>
</evidence>
<organism evidence="1 2">
    <name type="scientific">Meloidogyne enterolobii</name>
    <name type="common">Root-knot nematode worm</name>
    <name type="synonym">Meloidogyne mayaguensis</name>
    <dbReference type="NCBI Taxonomy" id="390850"/>
    <lineage>
        <taxon>Eukaryota</taxon>
        <taxon>Metazoa</taxon>
        <taxon>Ecdysozoa</taxon>
        <taxon>Nematoda</taxon>
        <taxon>Chromadorea</taxon>
        <taxon>Rhabditida</taxon>
        <taxon>Tylenchina</taxon>
        <taxon>Tylenchomorpha</taxon>
        <taxon>Tylenchoidea</taxon>
        <taxon>Meloidogynidae</taxon>
        <taxon>Meloidogyninae</taxon>
        <taxon>Meloidogyne</taxon>
    </lineage>
</organism>
<comment type="caution">
    <text evidence="1">The sequence shown here is derived from an EMBL/GenBank/DDBJ whole genome shotgun (WGS) entry which is preliminary data.</text>
</comment>
<gene>
    <name evidence="1" type="ORF">MENTE1834_LOCUS38916</name>
</gene>
<protein>
    <submittedName>
        <fullName evidence="1">Uncharacterized protein</fullName>
    </submittedName>
</protein>
<name>A0ACB1AJX3_MELEN</name>
<sequence>MKLLFIATYHVKNGTMRIVVELTARLGDKHKCAMSENDCSEHERMLYDMTWRIPREQVRLLEERTRKSGSTSAHSKTLSHDSSSLQGSIGSRANSRLSAKQAVANGVKCSYKRYAQTRSVTFNKHDLARLKELKVMENENLNKFYGISFNQQNEFIVLWLLCQRGSLEDVLFNEELKISRNFQVSFVKDVVKGLFFLHTSTIKYHGFLCLQNCLVDSNWNIKLTNFVTEEIIGDKLRHNELKYISESELMRMKKERERIREKERPKKGGNNEDGGGGGGDDGGEEGGGGGRRGGGRKRAEKRRENNNTESESKGSEEEDLANVRMREKNTTKKFIQQAPEIIREFISTKHIPQGSPASDMYGLGMVLYQILFKLEPFYERNLPPSKILQKIALANEDDQIIRPTFPNQQQIAANEEAYNLQLLSALEACWLELPEMRPNIKRIKAIVNSNLKSTGSGSLVDQMMKMMEDYTTNLEILVKERTQLLEEAQQQADRLLKNMLPSTIADDLKAGRAVPPQLYLNATVLFSDIRGFTRMASNSTPLQVVNFLNDLFSGFDSIIAKHDAYKVETIGDAYMIVSGVPRENGNAHVQHIADIALKMRSVSLILNLTYSNILQLYFKFVANFKVAHRPEEIMMVRIGFHSGSVAAGVVGIAAPRYCLFGDTVNMASRMISESSCNLLRCFYHQFIVVERGKVDVKGKGECTTFFLEGKEGPLNIPVGRKK</sequence>
<proteinExistence type="predicted"/>
<dbReference type="EMBL" id="CAVMJV010000086">
    <property type="protein sequence ID" value="CAK5091094.1"/>
    <property type="molecule type" value="Genomic_DNA"/>
</dbReference>
<dbReference type="Proteomes" id="UP001497535">
    <property type="component" value="Unassembled WGS sequence"/>
</dbReference>